<proteinExistence type="predicted"/>
<sequence length="67" mass="7466">MISIFIFFMKILVKYFNMKETLVCAQVSGVLEKKRQNLNQITCLTVECGEPTGDGATREGGVGWAHL</sequence>
<keyword evidence="3" id="KW-1185">Reference proteome</keyword>
<reference evidence="2 3" key="1">
    <citation type="submission" date="2024-01" db="EMBL/GenBank/DDBJ databases">
        <title>The genomes of 5 underutilized Papilionoideae crops provide insights into root nodulation and disease resistance.</title>
        <authorList>
            <person name="Yuan L."/>
        </authorList>
    </citation>
    <scope>NUCLEOTIDE SEQUENCE [LARGE SCALE GENOMIC DNA]</scope>
    <source>
        <strain evidence="2">LY-2023</strain>
        <tissue evidence="2">Leaf</tissue>
    </source>
</reference>
<dbReference type="EMBL" id="JAYKXN010000008">
    <property type="protein sequence ID" value="KAK7265305.1"/>
    <property type="molecule type" value="Genomic_DNA"/>
</dbReference>
<name>A0AAN9F153_CLITE</name>
<feature type="signal peptide" evidence="1">
    <location>
        <begin position="1"/>
        <end position="15"/>
    </location>
</feature>
<organism evidence="2 3">
    <name type="scientific">Clitoria ternatea</name>
    <name type="common">Butterfly pea</name>
    <dbReference type="NCBI Taxonomy" id="43366"/>
    <lineage>
        <taxon>Eukaryota</taxon>
        <taxon>Viridiplantae</taxon>
        <taxon>Streptophyta</taxon>
        <taxon>Embryophyta</taxon>
        <taxon>Tracheophyta</taxon>
        <taxon>Spermatophyta</taxon>
        <taxon>Magnoliopsida</taxon>
        <taxon>eudicotyledons</taxon>
        <taxon>Gunneridae</taxon>
        <taxon>Pentapetalae</taxon>
        <taxon>rosids</taxon>
        <taxon>fabids</taxon>
        <taxon>Fabales</taxon>
        <taxon>Fabaceae</taxon>
        <taxon>Papilionoideae</taxon>
        <taxon>50 kb inversion clade</taxon>
        <taxon>NPAAA clade</taxon>
        <taxon>indigoferoid/millettioid clade</taxon>
        <taxon>Phaseoleae</taxon>
        <taxon>Clitoria</taxon>
    </lineage>
</organism>
<feature type="chain" id="PRO_5043052032" description="Cyclotide" evidence="1">
    <location>
        <begin position="16"/>
        <end position="67"/>
    </location>
</feature>
<accession>A0AAN9F153</accession>
<dbReference type="AlphaFoldDB" id="A0AAN9F153"/>
<keyword evidence="1" id="KW-0732">Signal</keyword>
<evidence type="ECO:0000313" key="2">
    <source>
        <dbReference type="EMBL" id="KAK7265305.1"/>
    </source>
</evidence>
<evidence type="ECO:0008006" key="4">
    <source>
        <dbReference type="Google" id="ProtNLM"/>
    </source>
</evidence>
<dbReference type="Proteomes" id="UP001359559">
    <property type="component" value="Unassembled WGS sequence"/>
</dbReference>
<protein>
    <recommendedName>
        <fullName evidence="4">Cyclotide</fullName>
    </recommendedName>
</protein>
<evidence type="ECO:0000256" key="1">
    <source>
        <dbReference type="SAM" id="SignalP"/>
    </source>
</evidence>
<gene>
    <name evidence="2" type="ORF">RJT34_32923</name>
</gene>
<comment type="caution">
    <text evidence="2">The sequence shown here is derived from an EMBL/GenBank/DDBJ whole genome shotgun (WGS) entry which is preliminary data.</text>
</comment>
<evidence type="ECO:0000313" key="3">
    <source>
        <dbReference type="Proteomes" id="UP001359559"/>
    </source>
</evidence>